<sequence length="1175" mass="131263">MYSNAYNSLSFISAGVDPRTGTYSCNLSLSSVLANALSGPSLPLSLVFNGLNNSNVGLGAGWSIPLSRYNRNTRQLSLSTGATHIANTAAGQFVIADKKVQDLKTSRVNDELIIEHKSGVVEVLSNPSLNWDDWVLSKIYSPEGRVINLSYRVIAGRRLLREIRDETQRLLTVDIIEGSSRVSSITLWPDSPTDKLVFSLQIRNNELTKITLPLENGKAASWRISYQTVGGLRLISKLESPTGVVEQVTYRPSAMKLPVGAPVATLPAVDSLITFPRSNQPPITKKYSYSSHNYLGNGSSAPWRNDRDNLYRAVGSYQYEVNEDLIIGAGSQARVMRRTRRVFNRFHLQIEETISQNGKTVRNVTQYHEKPGLSFDQQPGNFQLPAKMEVFWFDAAKPGVIRQETTLTEYDDMGNILKKVSPTGITEVFEYYPVGASDGCPADAFGRVRWLKHKTLIPASDRAPAPTLITQYRYTELQSASPERGRFLALAQEAVLQGGQVTPLMTIARQYESDPKSRFFGRVKRRVDTVDGVDTVLDYRYELLDGTVCTHTTLAAKDGTRSTKSVWHNRLTGTEVKAVGQLGVAVETAHDRLGRKTVEMIAPKTSSQASTIYSYQLADKLSDPVATRTVAPNGAATVARLDGLSRQTSVEVQDMDADGQPMRVVYGATYDALGQLTEEVSTDWLDGKPFALKTRYGYDDWGKRITTVGPDGVMSSDRYDPITLTQTQGIDQAGKTVSTKNVFGKNDTVERFDRKGVSCGITSYLYDGLGRCVQKIDPLGRTTRFVYDFADRLVITQLPDGTRIRKAFVRHSTEDLATHIWVNDYLAGERTYDGLMRVTSITVGGRTELFTYEGAQPNPATHIKASGKVISYKYDPSLNNQMTERSVGGNSNLAASYRYDSAHAKLIQASCPGNQQQRRYLPSGKLQNDQITEAQRTLHALHRTSLKGLPLEYVDATGVTQITRYDAFCRTAQVVRGTVKADYSYDSYGRVSRIETVDTQSKRKLITQLEYDDFGREVRRVLVVDSNPPEELSQQFDNNDKLIKRVLLRGSSVLRDETFAYDSRGRLERYACSGLHLPVDAAGKAIRVQEYQFDELDNIRRLKTMFMGGENIATYEYEKFDKTQLSRVRHSHPDYAAQQARFSYDRDGNQINDERGRRQNYDELGRLASVAQEQL</sequence>
<dbReference type="PANTHER" id="PTHR32305">
    <property type="match status" value="1"/>
</dbReference>
<reference evidence="1 2" key="1">
    <citation type="submission" date="2020-08" db="EMBL/GenBank/DDBJ databases">
        <title>Putative novel bacterial strains isolated from necrotic wheat leaf tissues caused by Xanthomonas translucens.</title>
        <authorList>
            <person name="Tambong J.T."/>
        </authorList>
    </citation>
    <scope>NUCLEOTIDE SEQUENCE [LARGE SCALE GENOMIC DNA]</scope>
    <source>
        <strain evidence="1 2">DOAB 1069</strain>
    </source>
</reference>
<evidence type="ECO:0000313" key="1">
    <source>
        <dbReference type="EMBL" id="MBC3952732.1"/>
    </source>
</evidence>
<organism evidence="1 2">
    <name type="scientific">Pseudomonas folii</name>
    <dbReference type="NCBI Taxonomy" id="2762593"/>
    <lineage>
        <taxon>Bacteria</taxon>
        <taxon>Pseudomonadati</taxon>
        <taxon>Pseudomonadota</taxon>
        <taxon>Gammaproteobacteria</taxon>
        <taxon>Pseudomonadales</taxon>
        <taxon>Pseudomonadaceae</taxon>
        <taxon>Pseudomonas</taxon>
    </lineage>
</organism>
<proteinExistence type="predicted"/>
<dbReference type="RefSeq" id="WP_187522969.1">
    <property type="nucleotide sequence ID" value="NZ_JACONW010000169.1"/>
</dbReference>
<protein>
    <submittedName>
        <fullName evidence="1">RHS repeat protein</fullName>
    </submittedName>
</protein>
<dbReference type="PANTHER" id="PTHR32305:SF15">
    <property type="entry name" value="PROTEIN RHSA-RELATED"/>
    <property type="match status" value="1"/>
</dbReference>
<name>A0ABR7B6C7_9PSED</name>
<dbReference type="Proteomes" id="UP000651852">
    <property type="component" value="Unassembled WGS sequence"/>
</dbReference>
<gene>
    <name evidence="1" type="ORF">H8S59_23435</name>
</gene>
<evidence type="ECO:0000313" key="2">
    <source>
        <dbReference type="Proteomes" id="UP000651852"/>
    </source>
</evidence>
<dbReference type="InterPro" id="IPR006530">
    <property type="entry name" value="YD"/>
</dbReference>
<dbReference type="InterPro" id="IPR031325">
    <property type="entry name" value="RHS_repeat"/>
</dbReference>
<dbReference type="Gene3D" id="2.180.10.10">
    <property type="entry name" value="RHS repeat-associated core"/>
    <property type="match status" value="2"/>
</dbReference>
<dbReference type="Pfam" id="PF05593">
    <property type="entry name" value="RHS_repeat"/>
    <property type="match status" value="1"/>
</dbReference>
<dbReference type="EMBL" id="JACONW010000169">
    <property type="protein sequence ID" value="MBC3952732.1"/>
    <property type="molecule type" value="Genomic_DNA"/>
</dbReference>
<accession>A0ABR7B6C7</accession>
<dbReference type="InterPro" id="IPR050708">
    <property type="entry name" value="T6SS_VgrG/RHS"/>
</dbReference>
<dbReference type="NCBIfam" id="TIGR01643">
    <property type="entry name" value="YD_repeat_2x"/>
    <property type="match status" value="1"/>
</dbReference>
<comment type="caution">
    <text evidence="1">The sequence shown here is derived from an EMBL/GenBank/DDBJ whole genome shotgun (WGS) entry which is preliminary data.</text>
</comment>
<keyword evidence="2" id="KW-1185">Reference proteome</keyword>